<evidence type="ECO:0008006" key="9">
    <source>
        <dbReference type="Google" id="ProtNLM"/>
    </source>
</evidence>
<name>A0AAD6Q1L7_9ROSI</name>
<proteinExistence type="predicted"/>
<evidence type="ECO:0000256" key="2">
    <source>
        <dbReference type="ARBA" id="ARBA00023015"/>
    </source>
</evidence>
<organism evidence="7 8">
    <name type="scientific">Populus alba x Populus x berolinensis</name>
    <dbReference type="NCBI Taxonomy" id="444605"/>
    <lineage>
        <taxon>Eukaryota</taxon>
        <taxon>Viridiplantae</taxon>
        <taxon>Streptophyta</taxon>
        <taxon>Embryophyta</taxon>
        <taxon>Tracheophyta</taxon>
        <taxon>Spermatophyta</taxon>
        <taxon>Magnoliopsida</taxon>
        <taxon>eudicotyledons</taxon>
        <taxon>Gunneridae</taxon>
        <taxon>Pentapetalae</taxon>
        <taxon>rosids</taxon>
        <taxon>fabids</taxon>
        <taxon>Malpighiales</taxon>
        <taxon>Salicaceae</taxon>
        <taxon>Saliceae</taxon>
        <taxon>Populus</taxon>
    </lineage>
</organism>
<dbReference type="EMBL" id="JAQIZT010000013">
    <property type="protein sequence ID" value="KAJ6974465.1"/>
    <property type="molecule type" value="Genomic_DNA"/>
</dbReference>
<keyword evidence="5" id="KW-0539">Nucleus</keyword>
<dbReference type="SUPFAM" id="SSF101936">
    <property type="entry name" value="DNA-binding pseudobarrel domain"/>
    <property type="match status" value="1"/>
</dbReference>
<gene>
    <name evidence="7" type="ORF">NC653_030537</name>
</gene>
<dbReference type="GO" id="GO:0003677">
    <property type="term" value="F:DNA binding"/>
    <property type="evidence" value="ECO:0007669"/>
    <property type="project" value="UniProtKB-KW"/>
</dbReference>
<evidence type="ECO:0000256" key="4">
    <source>
        <dbReference type="ARBA" id="ARBA00023163"/>
    </source>
</evidence>
<dbReference type="InterPro" id="IPR003340">
    <property type="entry name" value="B3_DNA-bd"/>
</dbReference>
<dbReference type="GO" id="GO:0005634">
    <property type="term" value="C:nucleus"/>
    <property type="evidence" value="ECO:0007669"/>
    <property type="project" value="UniProtKB-SubCell"/>
</dbReference>
<dbReference type="Proteomes" id="UP001164929">
    <property type="component" value="Chromosome 13"/>
</dbReference>
<keyword evidence="3" id="KW-0238">DNA-binding</keyword>
<feature type="region of interest" description="Disordered" evidence="6">
    <location>
        <begin position="114"/>
        <end position="144"/>
    </location>
</feature>
<evidence type="ECO:0000256" key="6">
    <source>
        <dbReference type="SAM" id="MobiDB-lite"/>
    </source>
</evidence>
<reference evidence="7" key="1">
    <citation type="journal article" date="2023" name="Mol. Ecol. Resour.">
        <title>Chromosome-level genome assembly of a triploid poplar Populus alba 'Berolinensis'.</title>
        <authorList>
            <person name="Chen S."/>
            <person name="Yu Y."/>
            <person name="Wang X."/>
            <person name="Wang S."/>
            <person name="Zhang T."/>
            <person name="Zhou Y."/>
            <person name="He R."/>
            <person name="Meng N."/>
            <person name="Wang Y."/>
            <person name="Liu W."/>
            <person name="Liu Z."/>
            <person name="Liu J."/>
            <person name="Guo Q."/>
            <person name="Huang H."/>
            <person name="Sederoff R.R."/>
            <person name="Wang G."/>
            <person name="Qu G."/>
            <person name="Chen S."/>
        </authorList>
    </citation>
    <scope>NUCLEOTIDE SEQUENCE</scope>
    <source>
        <strain evidence="7">SC-2020</strain>
    </source>
</reference>
<keyword evidence="2" id="KW-0805">Transcription regulation</keyword>
<dbReference type="Pfam" id="PF03754">
    <property type="entry name" value="At2g31720-like"/>
    <property type="match status" value="1"/>
</dbReference>
<dbReference type="PANTHER" id="PTHR31541:SF25">
    <property type="entry name" value="GAMMA-GLIADIN B"/>
    <property type="match status" value="1"/>
</dbReference>
<evidence type="ECO:0000313" key="7">
    <source>
        <dbReference type="EMBL" id="KAJ6974465.1"/>
    </source>
</evidence>
<dbReference type="Gene3D" id="2.40.330.10">
    <property type="entry name" value="DNA-binding pseudobarrel domain"/>
    <property type="match status" value="1"/>
</dbReference>
<evidence type="ECO:0000256" key="5">
    <source>
        <dbReference type="ARBA" id="ARBA00023242"/>
    </source>
</evidence>
<sequence>MVRGSSLSDGHHHVDGDFKKGFLESREKETGVEEKELTPVQEELVEALVWSKKRNFTTTESSKAKISTMASCSAHQSVNPPWCFVPKKRRGCGDGFLSMKGPLSDAVEEAKSNATSTVDELRLPSKKTQSCPDQEDAMSTTSSADEAVNTLGILVPMEKRGNRKSHVKKSHYHHYVCSHVDGLKLTIEGQEEKKTAAGKKPIFKLQRIDNEDGQGERPSEKRKKMGRVDFEKLGLDPAPNFSSQIKDRIDHQEGRDSEIKLRIMKQVFKTDMNMHHDRFSMPVNQIKDIKDFLKENEIEGTEVKLVEMGLKDDDVHQSTMRMRKCHINSNISYVLASNWSDFLRRNEGALKENDIVQVYSFRRDGKLWCVLIKIMDADDVARGTAASERSTAQENNNGDHGTVAGQAFHGSQASEEGARISQA</sequence>
<dbReference type="AlphaFoldDB" id="A0AAD6Q1L7"/>
<dbReference type="PANTHER" id="PTHR31541">
    <property type="entry name" value="B3 DOMAIN PLANT PROTEIN-RELATED"/>
    <property type="match status" value="1"/>
</dbReference>
<evidence type="ECO:0000313" key="8">
    <source>
        <dbReference type="Proteomes" id="UP001164929"/>
    </source>
</evidence>
<dbReference type="InterPro" id="IPR015300">
    <property type="entry name" value="DNA-bd_pseudobarrel_sf"/>
</dbReference>
<keyword evidence="8" id="KW-1185">Reference proteome</keyword>
<accession>A0AAD6Q1L7</accession>
<evidence type="ECO:0000256" key="1">
    <source>
        <dbReference type="ARBA" id="ARBA00004123"/>
    </source>
</evidence>
<feature type="region of interest" description="Disordered" evidence="6">
    <location>
        <begin position="385"/>
        <end position="423"/>
    </location>
</feature>
<feature type="compositionally biased region" description="Polar residues" evidence="6">
    <location>
        <begin position="387"/>
        <end position="399"/>
    </location>
</feature>
<dbReference type="InterPro" id="IPR005508">
    <property type="entry name" value="At2g31720-like"/>
</dbReference>
<comment type="caution">
    <text evidence="7">The sequence shown here is derived from an EMBL/GenBank/DDBJ whole genome shotgun (WGS) entry which is preliminary data.</text>
</comment>
<protein>
    <recommendedName>
        <fullName evidence="9">B3 domain-containing protein</fullName>
    </recommendedName>
</protein>
<feature type="compositionally biased region" description="Polar residues" evidence="6">
    <location>
        <begin position="126"/>
        <end position="144"/>
    </location>
</feature>
<comment type="subcellular location">
    <subcellularLocation>
        <location evidence="1">Nucleus</location>
    </subcellularLocation>
</comment>
<evidence type="ECO:0000256" key="3">
    <source>
        <dbReference type="ARBA" id="ARBA00023125"/>
    </source>
</evidence>
<dbReference type="CDD" id="cd10017">
    <property type="entry name" value="B3_DNA"/>
    <property type="match status" value="1"/>
</dbReference>
<keyword evidence="4" id="KW-0804">Transcription</keyword>